<dbReference type="GO" id="GO:0016020">
    <property type="term" value="C:membrane"/>
    <property type="evidence" value="ECO:0007669"/>
    <property type="project" value="UniProtKB-SubCell"/>
</dbReference>
<dbReference type="HOGENOM" id="CLU_137493_0_0_1"/>
<feature type="compositionally biased region" description="Polar residues" evidence="5">
    <location>
        <begin position="119"/>
        <end position="130"/>
    </location>
</feature>
<evidence type="ECO:0000256" key="5">
    <source>
        <dbReference type="SAM" id="MobiDB-lite"/>
    </source>
</evidence>
<evidence type="ECO:0000313" key="7">
    <source>
        <dbReference type="EMBL" id="KIK62819.1"/>
    </source>
</evidence>
<keyword evidence="4 6" id="KW-0472">Membrane</keyword>
<dbReference type="InterPro" id="IPR051694">
    <property type="entry name" value="Immunoregulatory_rcpt-like"/>
</dbReference>
<evidence type="ECO:0000256" key="4">
    <source>
        <dbReference type="ARBA" id="ARBA00023136"/>
    </source>
</evidence>
<dbReference type="EMBL" id="KN834766">
    <property type="protein sequence ID" value="KIK62819.1"/>
    <property type="molecule type" value="Genomic_DNA"/>
</dbReference>
<evidence type="ECO:0000313" key="8">
    <source>
        <dbReference type="Proteomes" id="UP000053593"/>
    </source>
</evidence>
<keyword evidence="8" id="KW-1185">Reference proteome</keyword>
<organism evidence="7 8">
    <name type="scientific">Collybiopsis luxurians FD-317 M1</name>
    <dbReference type="NCBI Taxonomy" id="944289"/>
    <lineage>
        <taxon>Eukaryota</taxon>
        <taxon>Fungi</taxon>
        <taxon>Dikarya</taxon>
        <taxon>Basidiomycota</taxon>
        <taxon>Agaricomycotina</taxon>
        <taxon>Agaricomycetes</taxon>
        <taxon>Agaricomycetidae</taxon>
        <taxon>Agaricales</taxon>
        <taxon>Marasmiineae</taxon>
        <taxon>Omphalotaceae</taxon>
        <taxon>Collybiopsis</taxon>
        <taxon>Collybiopsis luxurians</taxon>
    </lineage>
</organism>
<comment type="subcellular location">
    <subcellularLocation>
        <location evidence="1">Membrane</location>
        <topology evidence="1">Single-pass membrane protein</topology>
    </subcellularLocation>
</comment>
<feature type="compositionally biased region" description="Polar residues" evidence="5">
    <location>
        <begin position="23"/>
        <end position="34"/>
    </location>
</feature>
<feature type="region of interest" description="Disordered" evidence="5">
    <location>
        <begin position="89"/>
        <end position="164"/>
    </location>
</feature>
<dbReference type="PANTHER" id="PTHR15549:SF30">
    <property type="entry name" value="MID2 DOMAIN-CONTAINING PROTEIN"/>
    <property type="match status" value="1"/>
</dbReference>
<feature type="transmembrane region" description="Helical" evidence="6">
    <location>
        <begin position="49"/>
        <end position="72"/>
    </location>
</feature>
<protein>
    <submittedName>
        <fullName evidence="7">Uncharacterized protein</fullName>
    </submittedName>
</protein>
<keyword evidence="3 6" id="KW-1133">Transmembrane helix</keyword>
<evidence type="ECO:0000256" key="6">
    <source>
        <dbReference type="SAM" id="Phobius"/>
    </source>
</evidence>
<reference evidence="7 8" key="1">
    <citation type="submission" date="2014-04" db="EMBL/GenBank/DDBJ databases">
        <title>Evolutionary Origins and Diversification of the Mycorrhizal Mutualists.</title>
        <authorList>
            <consortium name="DOE Joint Genome Institute"/>
            <consortium name="Mycorrhizal Genomics Consortium"/>
            <person name="Kohler A."/>
            <person name="Kuo A."/>
            <person name="Nagy L.G."/>
            <person name="Floudas D."/>
            <person name="Copeland A."/>
            <person name="Barry K.W."/>
            <person name="Cichocki N."/>
            <person name="Veneault-Fourrey C."/>
            <person name="LaButti K."/>
            <person name="Lindquist E.A."/>
            <person name="Lipzen A."/>
            <person name="Lundell T."/>
            <person name="Morin E."/>
            <person name="Murat C."/>
            <person name="Riley R."/>
            <person name="Ohm R."/>
            <person name="Sun H."/>
            <person name="Tunlid A."/>
            <person name="Henrissat B."/>
            <person name="Grigoriev I.V."/>
            <person name="Hibbett D.S."/>
            <person name="Martin F."/>
        </authorList>
    </citation>
    <scope>NUCLEOTIDE SEQUENCE [LARGE SCALE GENOMIC DNA]</scope>
    <source>
        <strain evidence="7 8">FD-317 M1</strain>
    </source>
</reference>
<accession>A0A0D0CJ80</accession>
<feature type="region of interest" description="Disordered" evidence="5">
    <location>
        <begin position="19"/>
        <end position="43"/>
    </location>
</feature>
<sequence length="164" mass="18351">MAAAPFLFVFHLPLPRPPSPRSIMSSNNTDTNTPPVDGEGNNDSSPLGLSWEIGVIIAIILVVVAIIAAVIFQRRRRRRSALHLVDDLERHREQHRPRAGTRPSSSFSATLKEKEPQKTTDTNVSDTGESTIAKPEASAKRSSRTSFFPEHPSQMPPKYYWDHR</sequence>
<gene>
    <name evidence="7" type="ORF">GYMLUDRAFT_41700</name>
</gene>
<proteinExistence type="predicted"/>
<evidence type="ECO:0000256" key="2">
    <source>
        <dbReference type="ARBA" id="ARBA00022692"/>
    </source>
</evidence>
<dbReference type="GO" id="GO:0071944">
    <property type="term" value="C:cell periphery"/>
    <property type="evidence" value="ECO:0007669"/>
    <property type="project" value="UniProtKB-ARBA"/>
</dbReference>
<keyword evidence="2 6" id="KW-0812">Transmembrane</keyword>
<evidence type="ECO:0000256" key="1">
    <source>
        <dbReference type="ARBA" id="ARBA00004167"/>
    </source>
</evidence>
<evidence type="ECO:0000256" key="3">
    <source>
        <dbReference type="ARBA" id="ARBA00022989"/>
    </source>
</evidence>
<dbReference type="PANTHER" id="PTHR15549">
    <property type="entry name" value="PAIRED IMMUNOGLOBULIN-LIKE TYPE 2 RECEPTOR"/>
    <property type="match status" value="1"/>
</dbReference>
<dbReference type="Proteomes" id="UP000053593">
    <property type="component" value="Unassembled WGS sequence"/>
</dbReference>
<dbReference type="AlphaFoldDB" id="A0A0D0CJ80"/>
<name>A0A0D0CJ80_9AGAR</name>
<dbReference type="OrthoDB" id="3066407at2759"/>